<reference evidence="8 9" key="1">
    <citation type="submission" date="2019-09" db="EMBL/GenBank/DDBJ databases">
        <title>Mumia zhuanghuii sp. nov. isolated from the intestinal contents of plateau pika (Ochotona curzoniae) in the Qinghai-Tibet plateau of China.</title>
        <authorList>
            <person name="Tian Z."/>
        </authorList>
    </citation>
    <scope>NUCLEOTIDE SEQUENCE [LARGE SCALE GENOMIC DNA]</scope>
    <source>
        <strain evidence="9">350</strain>
    </source>
</reference>
<dbReference type="InterPro" id="IPR017871">
    <property type="entry name" value="ABC_transporter-like_CS"/>
</dbReference>
<dbReference type="PROSITE" id="PS50893">
    <property type="entry name" value="ABC_TRANSPORTER_2"/>
    <property type="match status" value="1"/>
</dbReference>
<keyword evidence="3 5" id="KW-1133">Transmembrane helix</keyword>
<dbReference type="PANTHER" id="PTHR43394:SF1">
    <property type="entry name" value="ATP-BINDING CASSETTE SUB-FAMILY B MEMBER 10, MITOCHONDRIAL"/>
    <property type="match status" value="1"/>
</dbReference>
<feature type="transmembrane region" description="Helical" evidence="5">
    <location>
        <begin position="64"/>
        <end position="82"/>
    </location>
</feature>
<dbReference type="RefSeq" id="WP_149768441.1">
    <property type="nucleotide sequence ID" value="NZ_VDFQ02000001.1"/>
</dbReference>
<dbReference type="PROSITE" id="PS50929">
    <property type="entry name" value="ABC_TM1F"/>
    <property type="match status" value="1"/>
</dbReference>
<evidence type="ECO:0000313" key="8">
    <source>
        <dbReference type="EMBL" id="KAA1425266.1"/>
    </source>
</evidence>
<dbReference type="AlphaFoldDB" id="A0A5Q6S4I8"/>
<dbReference type="Gene3D" id="3.40.50.300">
    <property type="entry name" value="P-loop containing nucleotide triphosphate hydrolases"/>
    <property type="match status" value="1"/>
</dbReference>
<feature type="domain" description="ABC transporter" evidence="6">
    <location>
        <begin position="334"/>
        <end position="567"/>
    </location>
</feature>
<dbReference type="Proteomes" id="UP000307768">
    <property type="component" value="Unassembled WGS sequence"/>
</dbReference>
<dbReference type="SUPFAM" id="SSF90123">
    <property type="entry name" value="ABC transporter transmembrane region"/>
    <property type="match status" value="1"/>
</dbReference>
<comment type="subcellular location">
    <subcellularLocation>
        <location evidence="1">Cell membrane</location>
        <topology evidence="1">Multi-pass membrane protein</topology>
    </subcellularLocation>
</comment>
<name>A0A5Q6S4I8_9ACTN</name>
<dbReference type="GO" id="GO:0005886">
    <property type="term" value="C:plasma membrane"/>
    <property type="evidence" value="ECO:0007669"/>
    <property type="project" value="UniProtKB-SubCell"/>
</dbReference>
<accession>A0A5Q6S4I8</accession>
<dbReference type="Pfam" id="PF00005">
    <property type="entry name" value="ABC_tran"/>
    <property type="match status" value="1"/>
</dbReference>
<dbReference type="InterPro" id="IPR039421">
    <property type="entry name" value="Type_1_exporter"/>
</dbReference>
<dbReference type="PANTHER" id="PTHR43394">
    <property type="entry name" value="ATP-DEPENDENT PERMEASE MDL1, MITOCHONDRIAL"/>
    <property type="match status" value="1"/>
</dbReference>
<evidence type="ECO:0000256" key="5">
    <source>
        <dbReference type="SAM" id="Phobius"/>
    </source>
</evidence>
<evidence type="ECO:0000259" key="6">
    <source>
        <dbReference type="PROSITE" id="PS50893"/>
    </source>
</evidence>
<dbReference type="CDD" id="cd07346">
    <property type="entry name" value="ABC_6TM_exporters"/>
    <property type="match status" value="1"/>
</dbReference>
<sequence length="568" mass="58578">MAEAPVAPPLTEWSLLRRTLRRHRGRLTGSYALLSLWHVCEALVPVAIGIIIDTAIAPGDLSAFVVGAVGLSVLMGVLSYSYRFGARLGFEAVQREQHALRLEITEHVLHPRGARTGLLPGELLSVATSDTDAVTYVVRQLGFTLSALASVVGAAAYLLWLDVWLGVLVLVGVPTVVALTQVISPVIARRSSAEQAAVARAAGMATDLVQGVRPLAGVGAERIAVSRYRDASGRAATAAVRTVRGWGVLAGTTSGLSGLLLAAVALVAGLRALDGDLTLGQFVAVAGLTQFLAEPVGMLAEIGAHAATSRASAARVGAVLRTPRLVPDGDATPTGPLSVSFEGVVTGPLTGLDLIADPGQLVAVVVDDPGSSDTLVALLSGEAVPEGGEARIGGVPLHSLSVEARREALLVANHHVDLFEGSVRFNVDPTAAAPDDRLGAALDASAASEVVHSHPDGLDRRVRVSGALSGGQRQRLALARALTADRPVLVLQDPTSAVDSVTEEVIAAGLRGLRHGEGSSATTLVITSSPSVLQQADRVFLVLDGKTVADGTHAELLGRADYDEAVLR</sequence>
<evidence type="ECO:0000256" key="4">
    <source>
        <dbReference type="ARBA" id="ARBA00023136"/>
    </source>
</evidence>
<keyword evidence="2 5" id="KW-0812">Transmembrane</keyword>
<dbReference type="SUPFAM" id="SSF52540">
    <property type="entry name" value="P-loop containing nucleoside triphosphate hydrolases"/>
    <property type="match status" value="1"/>
</dbReference>
<evidence type="ECO:0000256" key="2">
    <source>
        <dbReference type="ARBA" id="ARBA00022692"/>
    </source>
</evidence>
<dbReference type="InterPro" id="IPR003439">
    <property type="entry name" value="ABC_transporter-like_ATP-bd"/>
</dbReference>
<proteinExistence type="predicted"/>
<dbReference type="InterPro" id="IPR011527">
    <property type="entry name" value="ABC1_TM_dom"/>
</dbReference>
<gene>
    <name evidence="8" type="ORF">FE697_005205</name>
</gene>
<dbReference type="GO" id="GO:0005524">
    <property type="term" value="F:ATP binding"/>
    <property type="evidence" value="ECO:0007669"/>
    <property type="project" value="UniProtKB-KW"/>
</dbReference>
<dbReference type="InterPro" id="IPR027417">
    <property type="entry name" value="P-loop_NTPase"/>
</dbReference>
<evidence type="ECO:0000256" key="1">
    <source>
        <dbReference type="ARBA" id="ARBA00004651"/>
    </source>
</evidence>
<protein>
    <submittedName>
        <fullName evidence="8">ABC transporter ATP-binding protein</fullName>
    </submittedName>
</protein>
<keyword evidence="4 5" id="KW-0472">Membrane</keyword>
<comment type="caution">
    <text evidence="8">The sequence shown here is derived from an EMBL/GenBank/DDBJ whole genome shotgun (WGS) entry which is preliminary data.</text>
</comment>
<evidence type="ECO:0000256" key="3">
    <source>
        <dbReference type="ARBA" id="ARBA00022989"/>
    </source>
</evidence>
<feature type="transmembrane region" description="Helical" evidence="5">
    <location>
        <begin position="31"/>
        <end position="52"/>
    </location>
</feature>
<dbReference type="InterPro" id="IPR036640">
    <property type="entry name" value="ABC1_TM_sf"/>
</dbReference>
<dbReference type="GO" id="GO:0016887">
    <property type="term" value="F:ATP hydrolysis activity"/>
    <property type="evidence" value="ECO:0007669"/>
    <property type="project" value="InterPro"/>
</dbReference>
<dbReference type="Gene3D" id="1.20.1560.10">
    <property type="entry name" value="ABC transporter type 1, transmembrane domain"/>
    <property type="match status" value="1"/>
</dbReference>
<keyword evidence="8" id="KW-0547">Nucleotide-binding</keyword>
<keyword evidence="8" id="KW-0067">ATP-binding</keyword>
<dbReference type="OrthoDB" id="4966664at2"/>
<organism evidence="8 9">
    <name type="scientific">Mumia zhuanghuii</name>
    <dbReference type="NCBI Taxonomy" id="2585211"/>
    <lineage>
        <taxon>Bacteria</taxon>
        <taxon>Bacillati</taxon>
        <taxon>Actinomycetota</taxon>
        <taxon>Actinomycetes</taxon>
        <taxon>Propionibacteriales</taxon>
        <taxon>Nocardioidaceae</taxon>
        <taxon>Mumia</taxon>
    </lineage>
</organism>
<dbReference type="EMBL" id="VDFQ02000001">
    <property type="protein sequence ID" value="KAA1425266.1"/>
    <property type="molecule type" value="Genomic_DNA"/>
</dbReference>
<feature type="domain" description="ABC transmembrane type-1" evidence="7">
    <location>
        <begin position="39"/>
        <end position="308"/>
    </location>
</feature>
<feature type="transmembrane region" description="Helical" evidence="5">
    <location>
        <begin position="141"/>
        <end position="160"/>
    </location>
</feature>
<feature type="transmembrane region" description="Helical" evidence="5">
    <location>
        <begin position="166"/>
        <end position="188"/>
    </location>
</feature>
<dbReference type="GO" id="GO:0015421">
    <property type="term" value="F:ABC-type oligopeptide transporter activity"/>
    <property type="evidence" value="ECO:0007669"/>
    <property type="project" value="TreeGrafter"/>
</dbReference>
<evidence type="ECO:0000259" key="7">
    <source>
        <dbReference type="PROSITE" id="PS50929"/>
    </source>
</evidence>
<dbReference type="PROSITE" id="PS00211">
    <property type="entry name" value="ABC_TRANSPORTER_1"/>
    <property type="match status" value="1"/>
</dbReference>
<dbReference type="Pfam" id="PF00664">
    <property type="entry name" value="ABC_membrane"/>
    <property type="match status" value="1"/>
</dbReference>
<evidence type="ECO:0000313" key="9">
    <source>
        <dbReference type="Proteomes" id="UP000307768"/>
    </source>
</evidence>